<keyword evidence="13" id="KW-1185">Reference proteome</keyword>
<dbReference type="PROSITE" id="PS51745">
    <property type="entry name" value="PB1"/>
    <property type="match status" value="1"/>
</dbReference>
<comment type="subunit">
    <text evidence="3 10">Homodimers and heterodimers.</text>
</comment>
<keyword evidence="5 10" id="KW-0805">Transcription regulation</keyword>
<dbReference type="SUPFAM" id="SSF54277">
    <property type="entry name" value="CAD &amp; PB1 domains"/>
    <property type="match status" value="1"/>
</dbReference>
<evidence type="ECO:0000259" key="11">
    <source>
        <dbReference type="PROSITE" id="PS51745"/>
    </source>
</evidence>
<dbReference type="Pfam" id="PF02309">
    <property type="entry name" value="AUX_IAA"/>
    <property type="match status" value="2"/>
</dbReference>
<comment type="caution">
    <text evidence="12">The sequence shown here is derived from an EMBL/GenBank/DDBJ whole genome shotgun (WGS) entry which is preliminary data.</text>
</comment>
<dbReference type="InterPro" id="IPR003311">
    <property type="entry name" value="AUX_IAA"/>
</dbReference>
<evidence type="ECO:0000256" key="2">
    <source>
        <dbReference type="ARBA" id="ARBA00006728"/>
    </source>
</evidence>
<gene>
    <name evidence="12" type="ORF">CJ030_MR8G012704</name>
</gene>
<evidence type="ECO:0000313" key="13">
    <source>
        <dbReference type="Proteomes" id="UP000516437"/>
    </source>
</evidence>
<protein>
    <recommendedName>
        <fullName evidence="10">Auxin-responsive protein</fullName>
    </recommendedName>
</protein>
<evidence type="ECO:0000256" key="4">
    <source>
        <dbReference type="ARBA" id="ARBA00022491"/>
    </source>
</evidence>
<dbReference type="AlphaFoldDB" id="A0A6A1UW81"/>
<comment type="subcellular location">
    <subcellularLocation>
        <location evidence="1 10">Nucleus</location>
    </subcellularLocation>
</comment>
<keyword evidence="7 10" id="KW-0539">Nucleus</keyword>
<keyword evidence="6 10" id="KW-0804">Transcription</keyword>
<organism evidence="12 13">
    <name type="scientific">Morella rubra</name>
    <name type="common">Chinese bayberry</name>
    <dbReference type="NCBI Taxonomy" id="262757"/>
    <lineage>
        <taxon>Eukaryota</taxon>
        <taxon>Viridiplantae</taxon>
        <taxon>Streptophyta</taxon>
        <taxon>Embryophyta</taxon>
        <taxon>Tracheophyta</taxon>
        <taxon>Spermatophyta</taxon>
        <taxon>Magnoliopsida</taxon>
        <taxon>eudicotyledons</taxon>
        <taxon>Gunneridae</taxon>
        <taxon>Pentapetalae</taxon>
        <taxon>rosids</taxon>
        <taxon>fabids</taxon>
        <taxon>Fagales</taxon>
        <taxon>Myricaceae</taxon>
        <taxon>Morella</taxon>
    </lineage>
</organism>
<evidence type="ECO:0000313" key="12">
    <source>
        <dbReference type="EMBL" id="KAB1204632.1"/>
    </source>
</evidence>
<proteinExistence type="inferred from homology"/>
<dbReference type="OrthoDB" id="778717at2759"/>
<dbReference type="InterPro" id="IPR033389">
    <property type="entry name" value="AUX/IAA_dom"/>
</dbReference>
<evidence type="ECO:0000256" key="7">
    <source>
        <dbReference type="ARBA" id="ARBA00023242"/>
    </source>
</evidence>
<name>A0A6A1UW81_9ROSI</name>
<dbReference type="GO" id="GO:0005634">
    <property type="term" value="C:nucleus"/>
    <property type="evidence" value="ECO:0007669"/>
    <property type="project" value="UniProtKB-SubCell"/>
</dbReference>
<dbReference type="EMBL" id="RXIC02000026">
    <property type="protein sequence ID" value="KAB1204632.1"/>
    <property type="molecule type" value="Genomic_DNA"/>
</dbReference>
<dbReference type="Proteomes" id="UP000516437">
    <property type="component" value="Chromosome 8"/>
</dbReference>
<dbReference type="GO" id="GO:0009734">
    <property type="term" value="P:auxin-activated signaling pathway"/>
    <property type="evidence" value="ECO:0007669"/>
    <property type="project" value="UniProtKB-UniRule"/>
</dbReference>
<dbReference type="InterPro" id="IPR053793">
    <property type="entry name" value="PB1-like"/>
</dbReference>
<evidence type="ECO:0000256" key="1">
    <source>
        <dbReference type="ARBA" id="ARBA00004123"/>
    </source>
</evidence>
<reference evidence="12 13" key="1">
    <citation type="journal article" date="2019" name="Plant Biotechnol. J.">
        <title>The red bayberry genome and genetic basis of sex determination.</title>
        <authorList>
            <person name="Jia H.M."/>
            <person name="Jia H.J."/>
            <person name="Cai Q.L."/>
            <person name="Wang Y."/>
            <person name="Zhao H.B."/>
            <person name="Yang W.F."/>
            <person name="Wang G.Y."/>
            <person name="Li Y.H."/>
            <person name="Zhan D.L."/>
            <person name="Shen Y.T."/>
            <person name="Niu Q.F."/>
            <person name="Chang L."/>
            <person name="Qiu J."/>
            <person name="Zhao L."/>
            <person name="Xie H.B."/>
            <person name="Fu W.Y."/>
            <person name="Jin J."/>
            <person name="Li X.W."/>
            <person name="Jiao Y."/>
            <person name="Zhou C.C."/>
            <person name="Tu T."/>
            <person name="Chai C.Y."/>
            <person name="Gao J.L."/>
            <person name="Fan L.J."/>
            <person name="van de Weg E."/>
            <person name="Wang J.Y."/>
            <person name="Gao Z.S."/>
        </authorList>
    </citation>
    <scope>NUCLEOTIDE SEQUENCE [LARGE SCALE GENOMIC DNA]</scope>
    <source>
        <tissue evidence="12">Leaves</tissue>
    </source>
</reference>
<dbReference type="PANTHER" id="PTHR31734:SF44">
    <property type="entry name" value="AUXIN-RESPONSIVE PROTEIN"/>
    <property type="match status" value="1"/>
</dbReference>
<evidence type="ECO:0000256" key="6">
    <source>
        <dbReference type="ARBA" id="ARBA00023163"/>
    </source>
</evidence>
<feature type="domain" description="PB1" evidence="11">
    <location>
        <begin position="148"/>
        <end position="232"/>
    </location>
</feature>
<keyword evidence="4 10" id="KW-0678">Repressor</keyword>
<comment type="function">
    <text evidence="9">Aux/IAA proteins are short-lived transcriptional factors that function as repressors of early auxin response genes at low auxin concentrations. Repression is thought to result from the interaction with auxin response factors (ARFs), proteins that bind to the auxin-responsive promoter element (AuxRE). Formation of heterodimers with ARF proteins may alter their ability to modulate early auxin response genes expression.</text>
</comment>
<keyword evidence="8 10" id="KW-0927">Auxin signaling pathway</keyword>
<dbReference type="PANTHER" id="PTHR31734">
    <property type="entry name" value="AUXIN-RESPONSIVE PROTEIN IAA17"/>
    <property type="match status" value="1"/>
</dbReference>
<dbReference type="GO" id="GO:0006355">
    <property type="term" value="P:regulation of DNA-templated transcription"/>
    <property type="evidence" value="ECO:0007669"/>
    <property type="project" value="InterPro"/>
</dbReference>
<evidence type="ECO:0000256" key="9">
    <source>
        <dbReference type="ARBA" id="ARBA00025283"/>
    </source>
</evidence>
<evidence type="ECO:0000256" key="10">
    <source>
        <dbReference type="RuleBase" id="RU004549"/>
    </source>
</evidence>
<evidence type="ECO:0000256" key="5">
    <source>
        <dbReference type="ARBA" id="ARBA00023015"/>
    </source>
</evidence>
<evidence type="ECO:0000256" key="8">
    <source>
        <dbReference type="ARBA" id="ARBA00023294"/>
    </source>
</evidence>
<sequence>MELQLALALPVHNPVRGFDLNDLERAPKEVLLEGSEPWSCRSTGCLESEKCVKNKRTSEEAFGKIDIGDMTQTLQVMLWSGQPNEDDDRKGRKCRNSYIINKKEVQENNLVGWPPITSWRKKQLHQHQGGQVINNDRAVDRSAGGSNSPFVKVKMEGVLIARKINIRLYHSYQTLTDTLISMFAQYQKNYKDGASYALTYQDKEGDWLLAGDVPWQTFIESVRRLEILRNGRGCAG</sequence>
<evidence type="ECO:0000256" key="3">
    <source>
        <dbReference type="ARBA" id="ARBA00011726"/>
    </source>
</evidence>
<accession>A0A6A1UW81</accession>
<dbReference type="Gene3D" id="3.10.20.90">
    <property type="entry name" value="Phosphatidylinositol 3-kinase Catalytic Subunit, Chain A, domain 1"/>
    <property type="match status" value="1"/>
</dbReference>
<comment type="similarity">
    <text evidence="2 10">Belongs to the Aux/IAA family.</text>
</comment>